<dbReference type="InterPro" id="IPR011251">
    <property type="entry name" value="Luciferase-like_dom"/>
</dbReference>
<organism evidence="2 3">
    <name type="scientific">Brachybacterium epidermidis</name>
    <dbReference type="NCBI Taxonomy" id="2781983"/>
    <lineage>
        <taxon>Bacteria</taxon>
        <taxon>Bacillati</taxon>
        <taxon>Actinomycetota</taxon>
        <taxon>Actinomycetes</taxon>
        <taxon>Micrococcales</taxon>
        <taxon>Dermabacteraceae</taxon>
        <taxon>Brachybacterium</taxon>
    </lineage>
</organism>
<proteinExistence type="predicted"/>
<name>A0ABR9W165_9MICO</name>
<dbReference type="Gene3D" id="3.20.20.30">
    <property type="entry name" value="Luciferase-like domain"/>
    <property type="match status" value="1"/>
</dbReference>
<dbReference type="Proteomes" id="UP000644727">
    <property type="component" value="Unassembled WGS sequence"/>
</dbReference>
<dbReference type="RefSeq" id="WP_193865906.1">
    <property type="nucleotide sequence ID" value="NZ_JADEYR010000007.1"/>
</dbReference>
<gene>
    <name evidence="2" type="ORF">IOE58_08145</name>
</gene>
<dbReference type="Pfam" id="PF00296">
    <property type="entry name" value="Bac_luciferase"/>
    <property type="match status" value="1"/>
</dbReference>
<dbReference type="SUPFAM" id="SSF51679">
    <property type="entry name" value="Bacterial luciferase-like"/>
    <property type="match status" value="1"/>
</dbReference>
<dbReference type="PANTHER" id="PTHR30137">
    <property type="entry name" value="LUCIFERASE-LIKE MONOOXYGENASE"/>
    <property type="match status" value="1"/>
</dbReference>
<sequence>MSATRRAAPRIGFLAQVDHSALTEGIQLFVTADELGYDVGYVRTRHLQDALSSPLQFLAVAGQYARRIQLGTAVIPLRFENAGRLAEDLATADLLLGGRLRPGLGSGYSAHDAMYMRAFGALADDRADHVDRVLADMLSFLEGEIVSSADAHIEGVEQGTSLQVQPQSEGLRSRIAYGAAGPERAAKAGRDGLGLQLATMVPDDGSGRSFETLQLEVLEAYREASREEGHGEGHVMVSRQMIPVAQESDLERYVSLIPRERAAAPAVLAEHKGEEIGGHRAVFSEVVIDTPGVVAQALVADAVVQQADEICLTLPFGASPAEQRTVLETFGQQVLPHLVTAII</sequence>
<accession>A0ABR9W165</accession>
<feature type="domain" description="Luciferase-like" evidence="1">
    <location>
        <begin position="21"/>
        <end position="254"/>
    </location>
</feature>
<evidence type="ECO:0000259" key="1">
    <source>
        <dbReference type="Pfam" id="PF00296"/>
    </source>
</evidence>
<dbReference type="InterPro" id="IPR050766">
    <property type="entry name" value="Bact_Lucif_Oxidored"/>
</dbReference>
<dbReference type="InterPro" id="IPR036661">
    <property type="entry name" value="Luciferase-like_sf"/>
</dbReference>
<comment type="caution">
    <text evidence="2">The sequence shown here is derived from an EMBL/GenBank/DDBJ whole genome shotgun (WGS) entry which is preliminary data.</text>
</comment>
<evidence type="ECO:0000313" key="2">
    <source>
        <dbReference type="EMBL" id="MBE9404157.1"/>
    </source>
</evidence>
<dbReference type="EMBL" id="JADEYR010000007">
    <property type="protein sequence ID" value="MBE9404157.1"/>
    <property type="molecule type" value="Genomic_DNA"/>
</dbReference>
<protein>
    <submittedName>
        <fullName evidence="2">LLM class flavin-dependent oxidoreductase</fullName>
    </submittedName>
</protein>
<reference evidence="2 3" key="1">
    <citation type="submission" date="2020-10" db="EMBL/GenBank/DDBJ databases">
        <title>Draft genome and description of Brachybacterium epidermidis sp nov.</title>
        <authorList>
            <person name="Boxberger M."/>
            <person name="La Scola B."/>
        </authorList>
    </citation>
    <scope>NUCLEOTIDE SEQUENCE [LARGE SCALE GENOMIC DNA]</scope>
    <source>
        <strain evidence="2 3">Marseille-Q2903</strain>
    </source>
</reference>
<evidence type="ECO:0000313" key="3">
    <source>
        <dbReference type="Proteomes" id="UP000644727"/>
    </source>
</evidence>
<keyword evidence="3" id="KW-1185">Reference proteome</keyword>
<dbReference type="PANTHER" id="PTHR30137:SF15">
    <property type="entry name" value="BLL6902 PROTEIN"/>
    <property type="match status" value="1"/>
</dbReference>